<reference evidence="9 10" key="2">
    <citation type="journal article" date="2015" name="Genome Announc.">
        <title>Complete Genome Sequences of Evolved Arsenate-Resistant Metallosphaera sedula Strains.</title>
        <authorList>
            <person name="Ai C."/>
            <person name="McCarthy S."/>
            <person name="Schackwitz W."/>
            <person name="Martin J."/>
            <person name="Lipzen A."/>
            <person name="Blum P."/>
        </authorList>
    </citation>
    <scope>NUCLEOTIDE SEQUENCE [LARGE SCALE GENOMIC DNA]</scope>
    <source>
        <strain evidence="4 10">ARS120-1</strain>
        <strain evidence="5 9">ARS120-2</strain>
        <strain evidence="2 12">ARS50-1</strain>
        <strain evidence="3 11">ARS50-2</strain>
    </source>
</reference>
<sequence>MISWLLGSKLPDWDYLRDLFQDVENVAVYVSQDNVVEIVKMSDIDPIHSQVTILIHPKNLERMGIGYLKLREYVAFPVMDLHELRAMITRRGWRAIEYYDSWEFQGGWVLYDCVGCEDEQREQLGVSLRDPKASLKRIEIWRKFRRTGEGETL</sequence>
<dbReference type="EMBL" id="CP012175">
    <property type="protein sequence ID" value="AKV80396.1"/>
    <property type="molecule type" value="Genomic_DNA"/>
</dbReference>
<evidence type="ECO:0000313" key="8">
    <source>
        <dbReference type="Proteomes" id="UP000056255"/>
    </source>
</evidence>
<evidence type="ECO:0000313" key="10">
    <source>
        <dbReference type="Proteomes" id="UP000062398"/>
    </source>
</evidence>
<gene>
    <name evidence="1" type="ORF">HA72_0536</name>
    <name evidence="2" type="ORF">MsedA_0548</name>
    <name evidence="3" type="ORF">MsedB_0548</name>
    <name evidence="4" type="ORF">MsedC_0547</name>
    <name evidence="5" type="ORF">MsedD_0548</name>
    <name evidence="6" type="ORF">MsedE_0548</name>
</gene>
<dbReference type="RefSeq" id="WP_012020499.1">
    <property type="nucleotide sequence ID" value="NZ_CP008822.1"/>
</dbReference>
<accession>A0A088E404</accession>
<dbReference type="OMA" id="GWVLYDC"/>
<reference evidence="6 8" key="3">
    <citation type="submission" date="2015-07" db="EMBL/GenBank/DDBJ databases">
        <title>Physiological, transcriptional responses and genome re-sequencing of acid resistant extremely thermoacidophilic Metallosphaera sedula SARC-M1.</title>
        <authorList>
            <person name="Ai C."/>
            <person name="McCarthy S."/>
            <person name="Eckrich V."/>
            <person name="Rudrappa D."/>
            <person name="Qiu G."/>
            <person name="Blum P."/>
        </authorList>
    </citation>
    <scope>NUCLEOTIDE SEQUENCE [LARGE SCALE GENOMIC DNA]</scope>
    <source>
        <strain evidence="6 8">SARC-M1</strain>
    </source>
</reference>
<reference evidence="1 7" key="1">
    <citation type="journal article" date="2014" name="J. Bacteriol.">
        <title>Role of an Archaeal PitA Transporter in the Copper and Arsenic Resistance of Metallosphaera sedula, an Extreme Thermoacidophile.</title>
        <authorList>
            <person name="McCarthy S."/>
            <person name="Ai C."/>
            <person name="Wheaton G."/>
            <person name="Tevatia R."/>
            <person name="Eckrich V."/>
            <person name="Kelly R."/>
            <person name="Blum P."/>
        </authorList>
    </citation>
    <scope>NUCLEOTIDE SEQUENCE [LARGE SCALE GENOMIC DNA]</scope>
    <source>
        <strain evidence="1 7">CuR1</strain>
    </source>
</reference>
<dbReference type="GeneID" id="91754986"/>
<evidence type="ECO:0000313" key="5">
    <source>
        <dbReference type="EMBL" id="AKV80396.1"/>
    </source>
</evidence>
<dbReference type="EMBL" id="CP012172">
    <property type="protein sequence ID" value="AKV73660.1"/>
    <property type="molecule type" value="Genomic_DNA"/>
</dbReference>
<dbReference type="Proteomes" id="UP000056255">
    <property type="component" value="Chromosome"/>
</dbReference>
<organism evidence="1 7">
    <name type="scientific">Metallosphaera sedula</name>
    <dbReference type="NCBI Taxonomy" id="43687"/>
    <lineage>
        <taxon>Archaea</taxon>
        <taxon>Thermoproteota</taxon>
        <taxon>Thermoprotei</taxon>
        <taxon>Sulfolobales</taxon>
        <taxon>Sulfolobaceae</taxon>
        <taxon>Metallosphaera</taxon>
    </lineage>
</organism>
<evidence type="ECO:0000313" key="9">
    <source>
        <dbReference type="Proteomes" id="UP000061362"/>
    </source>
</evidence>
<evidence type="ECO:0000313" key="11">
    <source>
        <dbReference type="Proteomes" id="UP000062475"/>
    </source>
</evidence>
<dbReference type="AlphaFoldDB" id="A0A088E404"/>
<evidence type="ECO:0000313" key="4">
    <source>
        <dbReference type="EMBL" id="AKV78151.1"/>
    </source>
</evidence>
<dbReference type="Proteomes" id="UP000062475">
    <property type="component" value="Chromosome"/>
</dbReference>
<dbReference type="EMBL" id="CP012176">
    <property type="protein sequence ID" value="AKV82644.1"/>
    <property type="molecule type" value="Genomic_DNA"/>
</dbReference>
<name>A0A088E404_9CREN</name>
<dbReference type="Proteomes" id="UP000061362">
    <property type="component" value="Chromosome"/>
</dbReference>
<dbReference type="Proteomes" id="UP000029084">
    <property type="component" value="Chromosome"/>
</dbReference>
<evidence type="ECO:0000313" key="7">
    <source>
        <dbReference type="Proteomes" id="UP000029084"/>
    </source>
</evidence>
<evidence type="ECO:0000313" key="3">
    <source>
        <dbReference type="EMBL" id="AKV75900.1"/>
    </source>
</evidence>
<dbReference type="Proteomes" id="UP000062398">
    <property type="component" value="Chromosome"/>
</dbReference>
<dbReference type="EMBL" id="CP012174">
    <property type="protein sequence ID" value="AKV78151.1"/>
    <property type="molecule type" value="Genomic_DNA"/>
</dbReference>
<dbReference type="EMBL" id="CP012173">
    <property type="protein sequence ID" value="AKV75900.1"/>
    <property type="molecule type" value="Genomic_DNA"/>
</dbReference>
<dbReference type="PATRIC" id="fig|43687.5.peg.551"/>
<evidence type="ECO:0000313" key="2">
    <source>
        <dbReference type="EMBL" id="AKV73660.1"/>
    </source>
</evidence>
<protein>
    <submittedName>
        <fullName evidence="1">Uncharacterized protein</fullName>
    </submittedName>
</protein>
<dbReference type="Proteomes" id="UP000068832">
    <property type="component" value="Chromosome"/>
</dbReference>
<dbReference type="OrthoDB" id="42831at2157"/>
<evidence type="ECO:0000313" key="12">
    <source>
        <dbReference type="Proteomes" id="UP000068832"/>
    </source>
</evidence>
<evidence type="ECO:0000313" key="1">
    <source>
        <dbReference type="EMBL" id="AIM26698.1"/>
    </source>
</evidence>
<proteinExistence type="predicted"/>
<dbReference type="EMBL" id="CP008822">
    <property type="protein sequence ID" value="AIM26698.1"/>
    <property type="molecule type" value="Genomic_DNA"/>
</dbReference>
<evidence type="ECO:0000313" key="6">
    <source>
        <dbReference type="EMBL" id="AKV82644.1"/>
    </source>
</evidence>